<evidence type="ECO:0000313" key="1">
    <source>
        <dbReference type="EMBL" id="MDT0294835.1"/>
    </source>
</evidence>
<accession>A0ABU2KJE0</accession>
<organism evidence="1 2">
    <name type="scientific">Mesonia ostreae</name>
    <dbReference type="NCBI Taxonomy" id="861110"/>
    <lineage>
        <taxon>Bacteria</taxon>
        <taxon>Pseudomonadati</taxon>
        <taxon>Bacteroidota</taxon>
        <taxon>Flavobacteriia</taxon>
        <taxon>Flavobacteriales</taxon>
        <taxon>Flavobacteriaceae</taxon>
        <taxon>Mesonia</taxon>
    </lineage>
</organism>
<keyword evidence="2" id="KW-1185">Reference proteome</keyword>
<dbReference type="RefSeq" id="WP_311401766.1">
    <property type="nucleotide sequence ID" value="NZ_JAVRBG010000008.1"/>
</dbReference>
<gene>
    <name evidence="1" type="ORF">RLT85_09335</name>
</gene>
<dbReference type="EMBL" id="JAVRBG010000008">
    <property type="protein sequence ID" value="MDT0294835.1"/>
    <property type="molecule type" value="Genomic_DNA"/>
</dbReference>
<name>A0ABU2KJE0_9FLAO</name>
<sequence>MAQSFYPNIGTLVSLDDFPEELQFLETGLQNALDKIYYKELQYVQSNDGAQGYYNLVLVTGEQLKLDLFNTGFSIAINPGNAGETLIPLTLNYNWPVLALISSFNLGGFSYLPADLQNILNQTLSLGDTDLLQTAVQVFEGSNELSNYEGFVDKVNQHYSLSGSNEIPYPQDDTSLNMAEEIRGAIEGSTVISDSIQEVVNQVYIIDADNTTYQNNLNQFAQNLTGESIQDYIKRIIIPKIEASLSLAIGFAFPRNILLPVDASGNPIPDPEQSILVFDAGDLEFSTQGGINFREEMAVSLNHPSQIGNTGLGIDIVNAKLDLSKNSNIIEADLDGRSQDFIGIYTQYVAVTLPKNWFNNIDNSTLQLAGYNMLIGTGGVSGTIALETVGGQPNNGAAYMDMKIGNWEVGFNHFALTFKQNSVVESNIAGRLKIPKLKDAQGNDALVYLNGHINEEGDFNLTASEPEGIPFTLFNFVTFNFLTLELGRENDDFYIGTSCQIWFENPVMAKLIDNQIIEIPKLRVYDNGTVEIVGGNGFIPLSISLNLGPIEMAVTGVHYGSTQLEYNGDMRKYNYWGFDGGISLDPLGIDVRGDGIKYYYTTDNDDFGDDGDSFIHIKSLEIDLVIPGTASPESAIAIIHGMLSLPEPGESPEYVGEISLKLPKAKIAGGAAMKLQPKHPAFIIDAFLDLPAPIPIGPLGIYGFRGLLGYTYVAEKEAVGLVSGEDTWYDYYTYPPRGIHVSKFSGPPESLDYTAPVALGAGAVLGTSFDGGTTISARVMLVLSLPTLFMIDGRASILSARLGLDSTNEPPFFAFIAWGDNSIEMGMGADFKVPSNNGWILDLYAEVQSGFFFDAPSAWYVNFGTKQDPISARVLTIVTAQTYLMLSAQGIEAGARAEFDLRKRFGPAKVHLYAYLEVGGFISFERPQIGGYIAAGGGIDIDIWIIGISLELNALFSAEAAKPFLIYAEVRIRACVKIIFAKVCKSFTIKLKWEKSNTVDRLPVSPLPNSRRSELVKGVHMLTNEAFELNVFTSAPSASQINKVIPLDTYIEFKTQKGLVPGAVSGKIGGYTFAPENTVDLIPPQKTVRGGREVRQVRHRYSIEDIEIKAWNGSSWKDYHPFEAVVDSDNRPNVADLRLGYWQIKEKQYDTIRLMATTPFTYMEAGEPGWHIPEQYGLGPSTLYCQETLKKEHCSNVLNKNVGQKYYPPTQYNGSFINGAYYTLTGYTGYEIINGNAVPVNNEYMEVTIEGNVHGFAKSLSFNNDNGLIIYLPEASVKVKLLLTTLGHGVTIKYYRSIINDSISLVQYELVHQEYKTTSQLNSVVEYLNEDKPITKVIIQPENPNALTIQAIEEQINQLFAVTYEETSGIVNITEPNDRERYYELLDELNKLKTSGCTEQNGDCQKDEKLCELYNQLLALFESCFIYPVSEKEIELLLRQQDCFNQFHSILLSFDKANPDYHLIESMRELYIRFKEQLNKLNELMNRYPEEISASALISFYYEFRVTTINILEFIKERGECDCNDSPQLRCNTSLQQICWLSFEDHQWNETVPGMEAIQEDFESMIDALQKEAQPIWRPNTPYYIKYTLKDEVDNGDSSPGNYNFYYGFKTVGPVGHYHKNPASGYLPSGAKPEEYPLTSLRSYIDYNRSYPNANGNLLKSKPLFYGNEQCRISLYFNKPLTEHMFQKWYAYLNMPELEGQMHIAIKDPVTDVVVPYPLPVDYDENTVPIPDQAGYLWEADTDPILPPHIEAINNMIENAELPCEIDLGNPIKPNSTYFTVTLTNLKPQKLYTALFYNAFEKTTDNIVSEPVHEYVFQTSRYLNFAEQVNSYVIEDEKTGSQKQAVFNIRVELTSAAIQKTYGIIANPGGQTNDYPLANQYQDLFDRIIEGVWEMRPLDPPVRTEFLKIINKSTGEVVALLVRNPEPFNNPKIPLNEVEGMIAILFDTGSVNNAYKVLYSNDYSQAIIMHSNLEITASLLNFRFRYMNWNGNAYVVEDTVQVENIIIND</sequence>
<comment type="caution">
    <text evidence="1">The sequence shown here is derived from an EMBL/GenBank/DDBJ whole genome shotgun (WGS) entry which is preliminary data.</text>
</comment>
<dbReference type="Proteomes" id="UP001182991">
    <property type="component" value="Unassembled WGS sequence"/>
</dbReference>
<proteinExistence type="predicted"/>
<evidence type="ECO:0000313" key="2">
    <source>
        <dbReference type="Proteomes" id="UP001182991"/>
    </source>
</evidence>
<reference evidence="2" key="1">
    <citation type="submission" date="2023-07" db="EMBL/GenBank/DDBJ databases">
        <title>Isolating and identifying novel microbial strains from the Mariana Trench.</title>
        <authorList>
            <person name="Fu H."/>
        </authorList>
    </citation>
    <scope>NUCLEOTIDE SEQUENCE [LARGE SCALE GENOMIC DNA]</scope>
    <source>
        <strain evidence="2">T-y2</strain>
    </source>
</reference>
<protein>
    <submittedName>
        <fullName evidence="1">Uncharacterized protein</fullName>
    </submittedName>
</protein>